<dbReference type="GO" id="GO:0016747">
    <property type="term" value="F:acyltransferase activity, transferring groups other than amino-acyl groups"/>
    <property type="evidence" value="ECO:0007669"/>
    <property type="project" value="InterPro"/>
</dbReference>
<organism evidence="2 3">
    <name type="scientific">Flagellimonas maritima</name>
    <dbReference type="NCBI Taxonomy" id="1383885"/>
    <lineage>
        <taxon>Bacteria</taxon>
        <taxon>Pseudomonadati</taxon>
        <taxon>Bacteroidota</taxon>
        <taxon>Flavobacteriia</taxon>
        <taxon>Flavobacteriales</taxon>
        <taxon>Flavobacteriaceae</taxon>
        <taxon>Flagellimonas</taxon>
    </lineage>
</organism>
<dbReference type="SUPFAM" id="SSF55729">
    <property type="entry name" value="Acyl-CoA N-acyltransferases (Nat)"/>
    <property type="match status" value="1"/>
</dbReference>
<evidence type="ECO:0000313" key="3">
    <source>
        <dbReference type="Proteomes" id="UP000248536"/>
    </source>
</evidence>
<protein>
    <recommendedName>
        <fullName evidence="1">N-acetyltransferase domain-containing protein</fullName>
    </recommendedName>
</protein>
<dbReference type="RefSeq" id="WP_239023396.1">
    <property type="nucleotide sequence ID" value="NZ_CP030104.1"/>
</dbReference>
<proteinExistence type="predicted"/>
<sequence length="159" mass="18467">MVTYKQASSKKELEQILLLQKQNLAKNLTEKEKSYQGFLTVEHSFVVLKAMNDACGHILAIENDLIIGYALCMHPRFADSVEILKPMFREISKVVNMNTNYMVMGQICIAKHYRGKGVFRNLYKEMKKVCQRVLISLLRKWIPAINVLCMQTRQLDLRN</sequence>
<name>A0A2Z4LS82_9FLAO</name>
<dbReference type="EMBL" id="CP030104">
    <property type="protein sequence ID" value="AWX44198.1"/>
    <property type="molecule type" value="Genomic_DNA"/>
</dbReference>
<dbReference type="AlphaFoldDB" id="A0A2Z4LS82"/>
<accession>A0A2Z4LS82</accession>
<dbReference type="InterPro" id="IPR016181">
    <property type="entry name" value="Acyl_CoA_acyltransferase"/>
</dbReference>
<dbReference type="KEGG" id="spon:HME9304_01198"/>
<dbReference type="Pfam" id="PF00583">
    <property type="entry name" value="Acetyltransf_1"/>
    <property type="match status" value="1"/>
</dbReference>
<gene>
    <name evidence="2" type="ORF">HME9304_01198</name>
</gene>
<dbReference type="Proteomes" id="UP000248536">
    <property type="component" value="Chromosome"/>
</dbReference>
<evidence type="ECO:0000313" key="2">
    <source>
        <dbReference type="EMBL" id="AWX44198.1"/>
    </source>
</evidence>
<evidence type="ECO:0000259" key="1">
    <source>
        <dbReference type="Pfam" id="PF00583"/>
    </source>
</evidence>
<keyword evidence="3" id="KW-1185">Reference proteome</keyword>
<reference evidence="2 3" key="1">
    <citation type="submission" date="2018-06" db="EMBL/GenBank/DDBJ databases">
        <title>Spongiibacterium sp. HME9304 Genome sequencing and assembly.</title>
        <authorList>
            <person name="Kang H."/>
            <person name="Kim H."/>
            <person name="Joh K."/>
        </authorList>
    </citation>
    <scope>NUCLEOTIDE SEQUENCE [LARGE SCALE GENOMIC DNA]</scope>
    <source>
        <strain evidence="2 3">HME9304</strain>
    </source>
</reference>
<dbReference type="InterPro" id="IPR000182">
    <property type="entry name" value="GNAT_dom"/>
</dbReference>
<feature type="domain" description="N-acetyltransferase" evidence="1">
    <location>
        <begin position="50"/>
        <end position="133"/>
    </location>
</feature>
<dbReference type="Gene3D" id="3.40.630.30">
    <property type="match status" value="1"/>
</dbReference>